<reference evidence="10 11" key="1">
    <citation type="submission" date="2018-10" db="EMBL/GenBank/DDBJ databases">
        <title>Phylogenomics of Brevibacillus.</title>
        <authorList>
            <person name="Dunlap C."/>
        </authorList>
    </citation>
    <scope>NUCLEOTIDE SEQUENCE [LARGE SCALE GENOMIC DNA]</scope>
    <source>
        <strain evidence="10 11">NRRL NRS 1219</strain>
    </source>
</reference>
<proteinExistence type="inferred from homology"/>
<dbReference type="Pfam" id="PF00005">
    <property type="entry name" value="ABC_tran"/>
    <property type="match status" value="1"/>
</dbReference>
<dbReference type="CDD" id="cd03225">
    <property type="entry name" value="ABC_cobalt_CbiO_domain1"/>
    <property type="match status" value="1"/>
</dbReference>
<evidence type="ECO:0000313" key="10">
    <source>
        <dbReference type="EMBL" id="RNB56439.1"/>
    </source>
</evidence>
<keyword evidence="3" id="KW-1003">Cell membrane</keyword>
<dbReference type="GO" id="GO:0042626">
    <property type="term" value="F:ATPase-coupled transmembrane transporter activity"/>
    <property type="evidence" value="ECO:0007669"/>
    <property type="project" value="TreeGrafter"/>
</dbReference>
<dbReference type="PANTHER" id="PTHR43553:SF24">
    <property type="entry name" value="ENERGY-COUPLING FACTOR TRANSPORTER ATP-BINDING PROTEIN ECFA1"/>
    <property type="match status" value="1"/>
</dbReference>
<keyword evidence="5 10" id="KW-0067">ATP-binding</keyword>
<evidence type="ECO:0000256" key="1">
    <source>
        <dbReference type="ARBA" id="ARBA00005417"/>
    </source>
</evidence>
<evidence type="ECO:0000313" key="9">
    <source>
        <dbReference type="EMBL" id="GED24345.1"/>
    </source>
</evidence>
<evidence type="ECO:0000256" key="3">
    <source>
        <dbReference type="ARBA" id="ARBA00022475"/>
    </source>
</evidence>
<evidence type="ECO:0000256" key="2">
    <source>
        <dbReference type="ARBA" id="ARBA00022448"/>
    </source>
</evidence>
<organism evidence="10 11">
    <name type="scientific">Brevibacillus agri</name>
    <dbReference type="NCBI Taxonomy" id="51101"/>
    <lineage>
        <taxon>Bacteria</taxon>
        <taxon>Bacillati</taxon>
        <taxon>Bacillota</taxon>
        <taxon>Bacilli</taxon>
        <taxon>Bacillales</taxon>
        <taxon>Paenibacillaceae</taxon>
        <taxon>Brevibacillus</taxon>
    </lineage>
</organism>
<dbReference type="EMBL" id="BJOD01000003">
    <property type="protein sequence ID" value="GED24345.1"/>
    <property type="molecule type" value="Genomic_DNA"/>
</dbReference>
<evidence type="ECO:0000256" key="6">
    <source>
        <dbReference type="ARBA" id="ARBA00022967"/>
    </source>
</evidence>
<keyword evidence="12" id="KW-1185">Reference proteome</keyword>
<evidence type="ECO:0000256" key="4">
    <source>
        <dbReference type="ARBA" id="ARBA00022741"/>
    </source>
</evidence>
<dbReference type="GO" id="GO:0005524">
    <property type="term" value="F:ATP binding"/>
    <property type="evidence" value="ECO:0007669"/>
    <property type="project" value="UniProtKB-KW"/>
</dbReference>
<dbReference type="AlphaFoldDB" id="A0A3M8AZ18"/>
<keyword evidence="6" id="KW-1278">Translocase</keyword>
<dbReference type="GO" id="GO:0043190">
    <property type="term" value="C:ATP-binding cassette (ABC) transporter complex"/>
    <property type="evidence" value="ECO:0007669"/>
    <property type="project" value="TreeGrafter"/>
</dbReference>
<dbReference type="GeneID" id="82811123"/>
<dbReference type="RefSeq" id="WP_122952780.1">
    <property type="nucleotide sequence ID" value="NZ_BJOD01000003.1"/>
</dbReference>
<evidence type="ECO:0000313" key="12">
    <source>
        <dbReference type="Proteomes" id="UP000317180"/>
    </source>
</evidence>
<name>A0A3M8AZ18_9BACL</name>
<feature type="domain" description="ABC transporter" evidence="8">
    <location>
        <begin position="24"/>
        <end position="140"/>
    </location>
</feature>
<keyword evidence="2" id="KW-0813">Transport</keyword>
<dbReference type="InterPro" id="IPR050095">
    <property type="entry name" value="ECF_ABC_transporter_ATP-bd"/>
</dbReference>
<gene>
    <name evidence="9" type="ORF">BAG01nite_04470</name>
    <name evidence="10" type="ORF">EB820_09320</name>
</gene>
<dbReference type="InterPro" id="IPR003439">
    <property type="entry name" value="ABC_transporter-like_ATP-bd"/>
</dbReference>
<sequence length="144" mass="15687">MVSGVLEARNVCFGYDDAEQLVIRNVTFRVQTGELLLVIGASGAGKSTLVLALNGLIPHALQGSYDGEVRVAGRNTREATVGELAMHVGMVFQDPEARLVAFTVEDEVAFGLENLCLERAEMEQRITRALREVGLADQRQKAEK</sequence>
<dbReference type="InterPro" id="IPR027417">
    <property type="entry name" value="P-loop_NTPase"/>
</dbReference>
<comment type="similarity">
    <text evidence="1">Belongs to the ABC transporter superfamily.</text>
</comment>
<dbReference type="InterPro" id="IPR015856">
    <property type="entry name" value="ABC_transpr_CbiO/EcfA_su"/>
</dbReference>
<keyword evidence="4" id="KW-0547">Nucleotide-binding</keyword>
<dbReference type="Proteomes" id="UP000317180">
    <property type="component" value="Unassembled WGS sequence"/>
</dbReference>
<dbReference type="GO" id="GO:0016887">
    <property type="term" value="F:ATP hydrolysis activity"/>
    <property type="evidence" value="ECO:0007669"/>
    <property type="project" value="InterPro"/>
</dbReference>
<protein>
    <submittedName>
        <fullName evidence="10">ABC transporter ATP-binding protein</fullName>
    </submittedName>
</protein>
<dbReference type="Gene3D" id="3.40.50.300">
    <property type="entry name" value="P-loop containing nucleotide triphosphate hydrolases"/>
    <property type="match status" value="1"/>
</dbReference>
<dbReference type="PANTHER" id="PTHR43553">
    <property type="entry name" value="HEAVY METAL TRANSPORTER"/>
    <property type="match status" value="1"/>
</dbReference>
<keyword evidence="7" id="KW-0472">Membrane</keyword>
<evidence type="ECO:0000256" key="5">
    <source>
        <dbReference type="ARBA" id="ARBA00022840"/>
    </source>
</evidence>
<evidence type="ECO:0000256" key="7">
    <source>
        <dbReference type="ARBA" id="ARBA00023136"/>
    </source>
</evidence>
<dbReference type="SUPFAM" id="SSF52540">
    <property type="entry name" value="P-loop containing nucleoside triphosphate hydrolases"/>
    <property type="match status" value="1"/>
</dbReference>
<evidence type="ECO:0000313" key="11">
    <source>
        <dbReference type="Proteomes" id="UP000276178"/>
    </source>
</evidence>
<accession>A0A3M8AZ18</accession>
<evidence type="ECO:0000259" key="8">
    <source>
        <dbReference type="Pfam" id="PF00005"/>
    </source>
</evidence>
<dbReference type="Proteomes" id="UP000276178">
    <property type="component" value="Unassembled WGS sequence"/>
</dbReference>
<dbReference type="EMBL" id="RHHN01000028">
    <property type="protein sequence ID" value="RNB56439.1"/>
    <property type="molecule type" value="Genomic_DNA"/>
</dbReference>
<dbReference type="OrthoDB" id="2666505at2"/>
<reference evidence="9 12" key="2">
    <citation type="submission" date="2019-06" db="EMBL/GenBank/DDBJ databases">
        <title>Whole genome shotgun sequence of Brevibacillus agri NBRC 15538.</title>
        <authorList>
            <person name="Hosoyama A."/>
            <person name="Uohara A."/>
            <person name="Ohji S."/>
            <person name="Ichikawa N."/>
        </authorList>
    </citation>
    <scope>NUCLEOTIDE SEQUENCE [LARGE SCALE GENOMIC DNA]</scope>
    <source>
        <strain evidence="9 12">NBRC 15538</strain>
    </source>
</reference>
<comment type="caution">
    <text evidence="10">The sequence shown here is derived from an EMBL/GenBank/DDBJ whole genome shotgun (WGS) entry which is preliminary data.</text>
</comment>